<gene>
    <name evidence="1" type="ORF">QO014_000282</name>
</gene>
<accession>A0ABU0H1K5</accession>
<dbReference type="Proteomes" id="UP001241603">
    <property type="component" value="Unassembled WGS sequence"/>
</dbReference>
<reference evidence="1 2" key="1">
    <citation type="submission" date="2023-07" db="EMBL/GenBank/DDBJ databases">
        <title>Genomic Encyclopedia of Type Strains, Phase IV (KMG-IV): sequencing the most valuable type-strain genomes for metagenomic binning, comparative biology and taxonomic classification.</title>
        <authorList>
            <person name="Goeker M."/>
        </authorList>
    </citation>
    <scope>NUCLEOTIDE SEQUENCE [LARGE SCALE GENOMIC DNA]</scope>
    <source>
        <strain evidence="1 2">B6-8</strain>
    </source>
</reference>
<proteinExistence type="predicted"/>
<dbReference type="EMBL" id="JAUSVO010000001">
    <property type="protein sequence ID" value="MDQ0435912.1"/>
    <property type="molecule type" value="Genomic_DNA"/>
</dbReference>
<sequence length="75" mass="7543">MAANISDTTSNRIFTCDLAGNMLTNSAVGTPSYPSQGYGVVRPHAPLGVGGVAQSYNGDLTVEGGRTLSGACPPT</sequence>
<protein>
    <submittedName>
        <fullName evidence="1">Uncharacterized protein</fullName>
    </submittedName>
</protein>
<keyword evidence="2" id="KW-1185">Reference proteome</keyword>
<organism evidence="1 2">
    <name type="scientific">Kaistia dalseonensis</name>
    <dbReference type="NCBI Taxonomy" id="410840"/>
    <lineage>
        <taxon>Bacteria</taxon>
        <taxon>Pseudomonadati</taxon>
        <taxon>Pseudomonadota</taxon>
        <taxon>Alphaproteobacteria</taxon>
        <taxon>Hyphomicrobiales</taxon>
        <taxon>Kaistiaceae</taxon>
        <taxon>Kaistia</taxon>
    </lineage>
</organism>
<evidence type="ECO:0000313" key="1">
    <source>
        <dbReference type="EMBL" id="MDQ0435912.1"/>
    </source>
</evidence>
<comment type="caution">
    <text evidence="1">The sequence shown here is derived from an EMBL/GenBank/DDBJ whole genome shotgun (WGS) entry which is preliminary data.</text>
</comment>
<name>A0ABU0H1K5_9HYPH</name>
<dbReference type="RefSeq" id="WP_266346867.1">
    <property type="nucleotide sequence ID" value="NZ_JAPKNG010000001.1"/>
</dbReference>
<evidence type="ECO:0000313" key="2">
    <source>
        <dbReference type="Proteomes" id="UP001241603"/>
    </source>
</evidence>